<dbReference type="Gene3D" id="3.30.420.250">
    <property type="match status" value="1"/>
</dbReference>
<dbReference type="InterPro" id="IPR024213">
    <property type="entry name" value="DUF3822"/>
</dbReference>
<sequence length="295" mass="34932">MATITKNYRLLTQLIDESFTVANADVYNLYLTLSKHSIRFGAEDTIRHKFVLLEDYAFTNIFNPLQLVQQLREIIMEHAFLSTVKWHRVRVGIKNQKFTFLPGTLFEAGAAADYLKLHTEIDEFHDRVFSYQHPGLDMVAIYATDQYLPTFLQTTFQPETVQIRHQTSALIETLLHLTERIPTKRLYAYVEQNYLTLIVIKNGTLEFCNMFYYASPEDFIYFLIFVMQEQELNPDQDVVTVWGDLLHDSDLFDILRKYVRHLQLGKKPTNLSYSYKFDEMFEHRYLEVFSLHFCE</sequence>
<protein>
    <recommendedName>
        <fullName evidence="3">DUF3822 domain-containing protein</fullName>
    </recommendedName>
</protein>
<dbReference type="RefSeq" id="WP_158546105.1">
    <property type="nucleotide sequence ID" value="NZ_QASA01000001.1"/>
</dbReference>
<keyword evidence="2" id="KW-1185">Reference proteome</keyword>
<evidence type="ECO:0000313" key="2">
    <source>
        <dbReference type="Proteomes" id="UP000253919"/>
    </source>
</evidence>
<evidence type="ECO:0008006" key="3">
    <source>
        <dbReference type="Google" id="ProtNLM"/>
    </source>
</evidence>
<dbReference type="Gene3D" id="3.30.420.260">
    <property type="match status" value="1"/>
</dbReference>
<dbReference type="CDD" id="cd24013">
    <property type="entry name" value="ASKHA_ATPase_BT3980-like"/>
    <property type="match status" value="1"/>
</dbReference>
<gene>
    <name evidence="1" type="ORF">AHMF7616_01200</name>
</gene>
<comment type="caution">
    <text evidence="1">The sequence shown here is derived from an EMBL/GenBank/DDBJ whole genome shotgun (WGS) entry which is preliminary data.</text>
</comment>
<accession>A0A369QHB2</accession>
<dbReference type="EMBL" id="QASA01000001">
    <property type="protein sequence ID" value="RDC62606.1"/>
    <property type="molecule type" value="Genomic_DNA"/>
</dbReference>
<name>A0A369QHB2_9BACT</name>
<organism evidence="1 2">
    <name type="scientific">Adhaeribacter pallidiroseus</name>
    <dbReference type="NCBI Taxonomy" id="2072847"/>
    <lineage>
        <taxon>Bacteria</taxon>
        <taxon>Pseudomonadati</taxon>
        <taxon>Bacteroidota</taxon>
        <taxon>Cytophagia</taxon>
        <taxon>Cytophagales</taxon>
        <taxon>Hymenobacteraceae</taxon>
        <taxon>Adhaeribacter</taxon>
    </lineage>
</organism>
<dbReference type="Proteomes" id="UP000253919">
    <property type="component" value="Unassembled WGS sequence"/>
</dbReference>
<reference evidence="1 2" key="1">
    <citation type="submission" date="2018-04" db="EMBL/GenBank/DDBJ databases">
        <title>Adhaeribacter sp. HMF7616 genome sequencing and assembly.</title>
        <authorList>
            <person name="Kang H."/>
            <person name="Kang J."/>
            <person name="Cha I."/>
            <person name="Kim H."/>
            <person name="Joh K."/>
        </authorList>
    </citation>
    <scope>NUCLEOTIDE SEQUENCE [LARGE SCALE GENOMIC DNA]</scope>
    <source>
        <strain evidence="1 2">HMF7616</strain>
    </source>
</reference>
<dbReference type="OrthoDB" id="658622at2"/>
<dbReference type="AlphaFoldDB" id="A0A369QHB2"/>
<proteinExistence type="predicted"/>
<dbReference type="Pfam" id="PF12864">
    <property type="entry name" value="DUF3822"/>
    <property type="match status" value="1"/>
</dbReference>
<evidence type="ECO:0000313" key="1">
    <source>
        <dbReference type="EMBL" id="RDC62606.1"/>
    </source>
</evidence>